<proteinExistence type="predicted"/>
<dbReference type="AlphaFoldDB" id="A0A1J1H713"/>
<name>A0A1J1H713_PLARL</name>
<keyword evidence="2" id="KW-1133">Transmembrane helix</keyword>
<protein>
    <submittedName>
        <fullName evidence="3">Uncharacterized protein</fullName>
    </submittedName>
</protein>
<keyword evidence="4" id="KW-1185">Reference proteome</keyword>
<evidence type="ECO:0000313" key="4">
    <source>
        <dbReference type="Proteomes" id="UP000220158"/>
    </source>
</evidence>
<keyword evidence="2" id="KW-0472">Membrane</keyword>
<dbReference type="KEGG" id="prel:PRELSG_0943600"/>
<dbReference type="OrthoDB" id="377533at2759"/>
<evidence type="ECO:0000313" key="3">
    <source>
        <dbReference type="EMBL" id="CRH00333.1"/>
    </source>
</evidence>
<keyword evidence="2" id="KW-0812">Transmembrane</keyword>
<keyword evidence="1" id="KW-0175">Coiled coil</keyword>
<gene>
    <name evidence="3" type="ORF">PRELSG_0943600</name>
</gene>
<feature type="coiled-coil region" evidence="1">
    <location>
        <begin position="19"/>
        <end position="49"/>
    </location>
</feature>
<dbReference type="RefSeq" id="XP_028533336.1">
    <property type="nucleotide sequence ID" value="XM_028676893.1"/>
</dbReference>
<evidence type="ECO:0000256" key="2">
    <source>
        <dbReference type="SAM" id="Phobius"/>
    </source>
</evidence>
<evidence type="ECO:0000256" key="1">
    <source>
        <dbReference type="SAM" id="Coils"/>
    </source>
</evidence>
<dbReference type="Proteomes" id="UP000220158">
    <property type="component" value="Chromosome 9"/>
</dbReference>
<accession>A0A1J1H713</accession>
<dbReference type="VEuPathDB" id="PlasmoDB:PRELSG_0943600"/>
<sequence>MKEKLLDEDALEEYKKIHKKNYEERILKENKLNEELKDEEYTKEIIKNEEIYKQLQIEKDKEYSKQYYYEINNLQGRNNRSINNSYTLDNYTERLIETPNSYLENNTTDNLIDNGANITYAQRIRNFFLNTNLRQYLVCTTFQVICNITILILVITFIVIFGYL</sequence>
<dbReference type="EMBL" id="LN835304">
    <property type="protein sequence ID" value="CRH00333.1"/>
    <property type="molecule type" value="Genomic_DNA"/>
</dbReference>
<organism evidence="3 4">
    <name type="scientific">Plasmodium relictum</name>
    <dbReference type="NCBI Taxonomy" id="85471"/>
    <lineage>
        <taxon>Eukaryota</taxon>
        <taxon>Sar</taxon>
        <taxon>Alveolata</taxon>
        <taxon>Apicomplexa</taxon>
        <taxon>Aconoidasida</taxon>
        <taxon>Haemosporida</taxon>
        <taxon>Plasmodiidae</taxon>
        <taxon>Plasmodium</taxon>
        <taxon>Plasmodium (Haemamoeba)</taxon>
    </lineage>
</organism>
<dbReference type="OMA" id="YSIQYYH"/>
<reference evidence="3 4" key="1">
    <citation type="submission" date="2015-04" db="EMBL/GenBank/DDBJ databases">
        <authorList>
            <consortium name="Pathogen Informatics"/>
        </authorList>
    </citation>
    <scope>NUCLEOTIDE SEQUENCE [LARGE SCALE GENOMIC DNA]</scope>
    <source>
        <strain evidence="3 4">SGS1</strain>
    </source>
</reference>
<feature type="transmembrane region" description="Helical" evidence="2">
    <location>
        <begin position="136"/>
        <end position="163"/>
    </location>
</feature>
<dbReference type="GeneID" id="39736449"/>